<dbReference type="Proteomes" id="UP000815260">
    <property type="component" value="Chromosome 7A"/>
</dbReference>
<feature type="non-terminal residue" evidence="1">
    <location>
        <position position="49"/>
    </location>
</feature>
<name>A0A9R1N1M6_WHEAT</name>
<accession>A0A9R1N1M6</accession>
<dbReference type="AlphaFoldDB" id="A0A9R1N1M6"/>
<reference evidence="1" key="1">
    <citation type="journal article" date="2017" name="Gigascience">
        <title>The first near-complete assembly of the hexaploid bread wheat genome, Triticum aestivum.</title>
        <authorList>
            <person name="Zimin A.V."/>
            <person name="Puiu D."/>
            <person name="Hall R."/>
            <person name="Kingan S."/>
            <person name="Clavijo B.J."/>
            <person name="Salzberg S.L."/>
        </authorList>
    </citation>
    <scope>NUCLEOTIDE SEQUENCE</scope>
    <source>
        <tissue evidence="1">Leaf</tissue>
    </source>
</reference>
<protein>
    <submittedName>
        <fullName evidence="1">Uncharacterized protein</fullName>
    </submittedName>
</protein>
<comment type="caution">
    <text evidence="1">The sequence shown here is derived from an EMBL/GenBank/DDBJ whole genome shotgun (WGS) entry which is preliminary data.</text>
</comment>
<organism evidence="1">
    <name type="scientific">Triticum aestivum</name>
    <name type="common">Wheat</name>
    <dbReference type="NCBI Taxonomy" id="4565"/>
    <lineage>
        <taxon>Eukaryota</taxon>
        <taxon>Viridiplantae</taxon>
        <taxon>Streptophyta</taxon>
        <taxon>Embryophyta</taxon>
        <taxon>Tracheophyta</taxon>
        <taxon>Spermatophyta</taxon>
        <taxon>Magnoliopsida</taxon>
        <taxon>Liliopsida</taxon>
        <taxon>Poales</taxon>
        <taxon>Poaceae</taxon>
        <taxon>BOP clade</taxon>
        <taxon>Pooideae</taxon>
        <taxon>Triticodae</taxon>
        <taxon>Triticeae</taxon>
        <taxon>Triticinae</taxon>
        <taxon>Triticum</taxon>
    </lineage>
</organism>
<proteinExistence type="predicted"/>
<gene>
    <name evidence="1" type="ORF">CFC21_099229</name>
</gene>
<evidence type="ECO:0000313" key="1">
    <source>
        <dbReference type="EMBL" id="KAF7097406.1"/>
    </source>
</evidence>
<dbReference type="EMBL" id="CM022229">
    <property type="protein sequence ID" value="KAF7097406.1"/>
    <property type="molecule type" value="Genomic_DNA"/>
</dbReference>
<sequence>MDQNLGDKAVPSLVAAARLPRVGVDRSRAMGQVLVRGDPGGAAGGGRRR</sequence>
<reference evidence="1" key="2">
    <citation type="submission" date="2020-03" db="EMBL/GenBank/DDBJ databases">
        <title>The second near-complete assembly of the hexaploid bread wheat (Triticum aestivum) genome.</title>
        <authorList>
            <person name="Zimin A.V."/>
            <person name="Puiu D."/>
            <person name="Shumante A."/>
            <person name="Alonge M."/>
            <person name="Salzberg S.L."/>
        </authorList>
    </citation>
    <scope>NUCLEOTIDE SEQUENCE</scope>
    <source>
        <tissue evidence="1">Leaf</tissue>
    </source>
</reference>